<dbReference type="EMBL" id="MU801925">
    <property type="protein sequence ID" value="KAJ3987323.1"/>
    <property type="molecule type" value="Genomic_DNA"/>
</dbReference>
<name>A0AA38Q5H1_9AGAR</name>
<feature type="region of interest" description="Disordered" evidence="1">
    <location>
        <begin position="490"/>
        <end position="511"/>
    </location>
</feature>
<feature type="region of interest" description="Disordered" evidence="1">
    <location>
        <begin position="226"/>
        <end position="257"/>
    </location>
</feature>
<feature type="region of interest" description="Disordered" evidence="1">
    <location>
        <begin position="426"/>
        <end position="464"/>
    </location>
</feature>
<evidence type="ECO:0000313" key="2">
    <source>
        <dbReference type="EMBL" id="KAJ3987323.1"/>
    </source>
</evidence>
<feature type="compositionally biased region" description="Low complexity" evidence="1">
    <location>
        <begin position="71"/>
        <end position="94"/>
    </location>
</feature>
<evidence type="ECO:0000313" key="3">
    <source>
        <dbReference type="Proteomes" id="UP001163850"/>
    </source>
</evidence>
<dbReference type="AlphaFoldDB" id="A0AA38Q5H1"/>
<comment type="caution">
    <text evidence="2">The sequence shown here is derived from an EMBL/GenBank/DDBJ whole genome shotgun (WGS) entry which is preliminary data.</text>
</comment>
<feature type="compositionally biased region" description="Polar residues" evidence="1">
    <location>
        <begin position="1"/>
        <end position="15"/>
    </location>
</feature>
<proteinExistence type="predicted"/>
<feature type="compositionally biased region" description="Polar residues" evidence="1">
    <location>
        <begin position="38"/>
        <end position="70"/>
    </location>
</feature>
<dbReference type="Proteomes" id="UP001163850">
    <property type="component" value="Unassembled WGS sequence"/>
</dbReference>
<sequence length="662" mass="74705">MSFGSSKTTMDTNIPSPKGTFRSRKLATSRGSVPSRHFSYSQSEAAQTQSYRPHQHVFQQPRSATGTPLPSQKQSSSVSFSRKGTFSASSNESLSRSRRSTHLPTPRIPLPTKPMALGHHWQRITASQPSGSSFKKRAKKRNVGIGIDNVRRRTFVSKPGLHHKRVVPNRVQQSRAGIWMDKHGRLRNPDSDSDSMELDQPASHDDDSDVELVRLRLSARKNILLSSESDDDREEEESVPESEFESNAPSDVEDDADSDVAVIGDNIGKESMPVPSSALLQAIQPFLPQIPPQNLPFLRRTLRTAFKRSFVNYYIGSPSQKVILRVLLRATSDQSRCSFTLDSWSCPLCHLLGELDSRQMLDSHLHWHHSGVEVFWLKEEDPEWRLILSFPVPPTSQSERSIAPYFYYASIKEVVADHNIPANQSITSLTLEDEEDPDVDVDANVRMSPTTPVPDTPASAKSLSFAEPSMSSTSIALPASQGRPIAVAEEVQRTPSDSRYPTPPPADNPLGPAARYPYLPATSDDGKIVIQYSCRAGGPYLYDLLDLLPLDEFGVLSWLVLDREAEIFENEDISDESKVMHALWSRWIMLNKERFIQDYLVGTIDFVDKYWLIIHRAAGWSALRYWLMMLMVNKYLQASEVAHVLKHYEEKTGMKYWYNNFM</sequence>
<organism evidence="2 3">
    <name type="scientific">Lentinula detonsa</name>
    <dbReference type="NCBI Taxonomy" id="2804962"/>
    <lineage>
        <taxon>Eukaryota</taxon>
        <taxon>Fungi</taxon>
        <taxon>Dikarya</taxon>
        <taxon>Basidiomycota</taxon>
        <taxon>Agaricomycotina</taxon>
        <taxon>Agaricomycetes</taxon>
        <taxon>Agaricomycetidae</taxon>
        <taxon>Agaricales</taxon>
        <taxon>Marasmiineae</taxon>
        <taxon>Omphalotaceae</taxon>
        <taxon>Lentinula</taxon>
    </lineage>
</organism>
<protein>
    <submittedName>
        <fullName evidence="2">Uncharacterized protein</fullName>
    </submittedName>
</protein>
<gene>
    <name evidence="2" type="ORF">F5890DRAFT_811450</name>
</gene>
<feature type="compositionally biased region" description="Acidic residues" evidence="1">
    <location>
        <begin position="228"/>
        <end position="244"/>
    </location>
</feature>
<feature type="compositionally biased region" description="Acidic residues" evidence="1">
    <location>
        <begin position="431"/>
        <end position="441"/>
    </location>
</feature>
<reference evidence="2" key="1">
    <citation type="submission" date="2022-08" db="EMBL/GenBank/DDBJ databases">
        <authorList>
            <consortium name="DOE Joint Genome Institute"/>
            <person name="Min B."/>
            <person name="Riley R."/>
            <person name="Sierra-Patev S."/>
            <person name="Naranjo-Ortiz M."/>
            <person name="Looney B."/>
            <person name="Konkel Z."/>
            <person name="Slot J.C."/>
            <person name="Sakamoto Y."/>
            <person name="Steenwyk J.L."/>
            <person name="Rokas A."/>
            <person name="Carro J."/>
            <person name="Camarero S."/>
            <person name="Ferreira P."/>
            <person name="Molpeceres G."/>
            <person name="Ruiz-Duenas F.J."/>
            <person name="Serrano A."/>
            <person name="Henrissat B."/>
            <person name="Drula E."/>
            <person name="Hughes K.W."/>
            <person name="Mata J.L."/>
            <person name="Ishikawa N.K."/>
            <person name="Vargas-Isla R."/>
            <person name="Ushijima S."/>
            <person name="Smith C.A."/>
            <person name="Ahrendt S."/>
            <person name="Andreopoulos W."/>
            <person name="He G."/>
            <person name="Labutti K."/>
            <person name="Lipzen A."/>
            <person name="Ng V."/>
            <person name="Sandor L."/>
            <person name="Barry K."/>
            <person name="Martinez A.T."/>
            <person name="Xiao Y."/>
            <person name="Gibbons J.G."/>
            <person name="Terashima K."/>
            <person name="Hibbett D.S."/>
            <person name="Grigoriev I.V."/>
        </authorList>
    </citation>
    <scope>NUCLEOTIDE SEQUENCE</scope>
    <source>
        <strain evidence="2">TFB7829</strain>
    </source>
</reference>
<evidence type="ECO:0000256" key="1">
    <source>
        <dbReference type="SAM" id="MobiDB-lite"/>
    </source>
</evidence>
<feature type="region of interest" description="Disordered" evidence="1">
    <location>
        <begin position="160"/>
        <end position="209"/>
    </location>
</feature>
<feature type="compositionally biased region" description="Basic and acidic residues" evidence="1">
    <location>
        <begin position="180"/>
        <end position="190"/>
    </location>
</feature>
<accession>A0AA38Q5H1</accession>
<feature type="region of interest" description="Disordered" evidence="1">
    <location>
        <begin position="1"/>
        <end position="114"/>
    </location>
</feature>